<reference evidence="2" key="2">
    <citation type="submission" date="2019-10" db="EMBL/GenBank/DDBJ databases">
        <title>A de novo genome assembly of a pear dwarfing rootstock.</title>
        <authorList>
            <person name="Wang F."/>
            <person name="Wang J."/>
            <person name="Li S."/>
            <person name="Zhang Y."/>
            <person name="Fang M."/>
            <person name="Ma L."/>
            <person name="Zhao Y."/>
            <person name="Jiang S."/>
        </authorList>
    </citation>
    <scope>NUCLEOTIDE SEQUENCE [LARGE SCALE GENOMIC DNA]</scope>
</reference>
<proteinExistence type="predicted"/>
<dbReference type="Proteomes" id="UP000327157">
    <property type="component" value="Chromosome 10"/>
</dbReference>
<protein>
    <submittedName>
        <fullName evidence="1">Uncharacterized protein</fullName>
    </submittedName>
</protein>
<comment type="caution">
    <text evidence="1">The sequence shown here is derived from an EMBL/GenBank/DDBJ whole genome shotgun (WGS) entry which is preliminary data.</text>
</comment>
<reference evidence="1 2" key="3">
    <citation type="submission" date="2019-11" db="EMBL/GenBank/DDBJ databases">
        <title>A de novo genome assembly of a pear dwarfing rootstock.</title>
        <authorList>
            <person name="Wang F."/>
            <person name="Wang J."/>
            <person name="Li S."/>
            <person name="Zhang Y."/>
            <person name="Fang M."/>
            <person name="Ma L."/>
            <person name="Zhao Y."/>
            <person name="Jiang S."/>
        </authorList>
    </citation>
    <scope>NUCLEOTIDE SEQUENCE [LARGE SCALE GENOMIC DNA]</scope>
    <source>
        <strain evidence="1">S2</strain>
        <tissue evidence="1">Leaf</tissue>
    </source>
</reference>
<dbReference type="EMBL" id="SMOL01000695">
    <property type="protein sequence ID" value="KAB2602475.1"/>
    <property type="molecule type" value="Genomic_DNA"/>
</dbReference>
<accession>A0A5N5FH73</accession>
<evidence type="ECO:0000313" key="2">
    <source>
        <dbReference type="Proteomes" id="UP000327157"/>
    </source>
</evidence>
<reference evidence="1 2" key="1">
    <citation type="submission" date="2019-09" db="EMBL/GenBank/DDBJ databases">
        <authorList>
            <person name="Ou C."/>
        </authorList>
    </citation>
    <scope>NUCLEOTIDE SEQUENCE [LARGE SCALE GENOMIC DNA]</scope>
    <source>
        <strain evidence="1">S2</strain>
        <tissue evidence="1">Leaf</tissue>
    </source>
</reference>
<name>A0A5N5FH73_9ROSA</name>
<evidence type="ECO:0000313" key="1">
    <source>
        <dbReference type="EMBL" id="KAB2602475.1"/>
    </source>
</evidence>
<dbReference type="AlphaFoldDB" id="A0A5N5FH73"/>
<organism evidence="1 2">
    <name type="scientific">Pyrus ussuriensis x Pyrus communis</name>
    <dbReference type="NCBI Taxonomy" id="2448454"/>
    <lineage>
        <taxon>Eukaryota</taxon>
        <taxon>Viridiplantae</taxon>
        <taxon>Streptophyta</taxon>
        <taxon>Embryophyta</taxon>
        <taxon>Tracheophyta</taxon>
        <taxon>Spermatophyta</taxon>
        <taxon>Magnoliopsida</taxon>
        <taxon>eudicotyledons</taxon>
        <taxon>Gunneridae</taxon>
        <taxon>Pentapetalae</taxon>
        <taxon>rosids</taxon>
        <taxon>fabids</taxon>
        <taxon>Rosales</taxon>
        <taxon>Rosaceae</taxon>
        <taxon>Amygdaloideae</taxon>
        <taxon>Maleae</taxon>
        <taxon>Pyrus</taxon>
    </lineage>
</organism>
<keyword evidence="2" id="KW-1185">Reference proteome</keyword>
<sequence length="88" mass="9861">MATHVEAKRDLGTVIDSESLVSSYDDLPNPMEEDVDDFGVRMAEDNEKMEMSTEGVGYFGKEILILDGAFSWEYKYYLLLGNPISAIS</sequence>
<gene>
    <name evidence="1" type="ORF">D8674_003480</name>
</gene>